<proteinExistence type="predicted"/>
<accession>A0A6J3KDM4</accession>
<protein>
    <submittedName>
        <fullName evidence="2">Uncharacterized protein LOC117234296</fullName>
    </submittedName>
</protein>
<evidence type="ECO:0000313" key="2">
    <source>
        <dbReference type="RefSeq" id="XP_033351263.1"/>
    </source>
</evidence>
<name>A0A6J3KDM4_9HYME</name>
<dbReference type="KEGG" id="bvk:117234296"/>
<dbReference type="Proteomes" id="UP000504631">
    <property type="component" value="Unplaced"/>
</dbReference>
<gene>
    <name evidence="2" type="primary">LOC117234296</name>
</gene>
<evidence type="ECO:0000313" key="1">
    <source>
        <dbReference type="Proteomes" id="UP000504631"/>
    </source>
</evidence>
<dbReference type="GeneID" id="117234296"/>
<sequence>MDALQLQAALVKLDPATTVTPIGSNVKMLPAHHRIAFTVDLDENDITLENATQNDEKSNNMAMQTNNASRKLHNNCSAQLTVPGHQNHPNNRQIAVSKCEMAEVR</sequence>
<dbReference type="RefSeq" id="XP_033351263.1">
    <property type="nucleotide sequence ID" value="XM_033495372.1"/>
</dbReference>
<keyword evidence="1" id="KW-1185">Reference proteome</keyword>
<reference evidence="2" key="1">
    <citation type="submission" date="2025-08" db="UniProtKB">
        <authorList>
            <consortium name="RefSeq"/>
        </authorList>
    </citation>
    <scope>IDENTIFICATION</scope>
    <source>
        <tissue evidence="2">Muscle</tissue>
    </source>
</reference>
<organism evidence="1 2">
    <name type="scientific">Bombus vosnesenskii</name>
    <dbReference type="NCBI Taxonomy" id="207650"/>
    <lineage>
        <taxon>Eukaryota</taxon>
        <taxon>Metazoa</taxon>
        <taxon>Ecdysozoa</taxon>
        <taxon>Arthropoda</taxon>
        <taxon>Hexapoda</taxon>
        <taxon>Insecta</taxon>
        <taxon>Pterygota</taxon>
        <taxon>Neoptera</taxon>
        <taxon>Endopterygota</taxon>
        <taxon>Hymenoptera</taxon>
        <taxon>Apocrita</taxon>
        <taxon>Aculeata</taxon>
        <taxon>Apoidea</taxon>
        <taxon>Anthophila</taxon>
        <taxon>Apidae</taxon>
        <taxon>Bombus</taxon>
        <taxon>Pyrobombus</taxon>
    </lineage>
</organism>
<dbReference type="AlphaFoldDB" id="A0A6J3KDM4"/>